<protein>
    <submittedName>
        <fullName evidence="1">Uncharacterized protein</fullName>
    </submittedName>
</protein>
<dbReference type="STRING" id="84724.SAMN04488564_11755"/>
<dbReference type="AlphaFoldDB" id="A0A1I6FGR6"/>
<proteinExistence type="predicted"/>
<accession>A0A1I6FGR6</accession>
<name>A0A1I6FGR6_9PSEU</name>
<evidence type="ECO:0000313" key="2">
    <source>
        <dbReference type="Proteomes" id="UP000198583"/>
    </source>
</evidence>
<gene>
    <name evidence="1" type="ORF">SAMN04488564_11755</name>
</gene>
<dbReference type="EMBL" id="FOYL01000017">
    <property type="protein sequence ID" value="SFR29131.1"/>
    <property type="molecule type" value="Genomic_DNA"/>
</dbReference>
<reference evidence="2" key="1">
    <citation type="submission" date="2016-10" db="EMBL/GenBank/DDBJ databases">
        <authorList>
            <person name="Varghese N."/>
            <person name="Submissions S."/>
        </authorList>
    </citation>
    <scope>NUCLEOTIDE SEQUENCE [LARGE SCALE GENOMIC DNA]</scope>
    <source>
        <strain evidence="2">DSM 44232</strain>
    </source>
</reference>
<keyword evidence="2" id="KW-1185">Reference proteome</keyword>
<dbReference type="Proteomes" id="UP000198583">
    <property type="component" value="Unassembled WGS sequence"/>
</dbReference>
<sequence length="55" mass="5948">MPLNLRGCSFRHAQGSTVVGCTGLNPDVSPRCYNYMVYAPISVVLDTWGVSLETA</sequence>
<organism evidence="1 2">
    <name type="scientific">Lentzea waywayandensis</name>
    <dbReference type="NCBI Taxonomy" id="84724"/>
    <lineage>
        <taxon>Bacteria</taxon>
        <taxon>Bacillati</taxon>
        <taxon>Actinomycetota</taxon>
        <taxon>Actinomycetes</taxon>
        <taxon>Pseudonocardiales</taxon>
        <taxon>Pseudonocardiaceae</taxon>
        <taxon>Lentzea</taxon>
    </lineage>
</organism>
<evidence type="ECO:0000313" key="1">
    <source>
        <dbReference type="EMBL" id="SFR29131.1"/>
    </source>
</evidence>
<dbReference type="RefSeq" id="WP_177320899.1">
    <property type="nucleotide sequence ID" value="NZ_FOYL01000017.1"/>
</dbReference>